<protein>
    <submittedName>
        <fullName evidence="3">Uncharacterized protein</fullName>
    </submittedName>
</protein>
<evidence type="ECO:0000256" key="2">
    <source>
        <dbReference type="SAM" id="Phobius"/>
    </source>
</evidence>
<evidence type="ECO:0000313" key="3">
    <source>
        <dbReference type="EMBL" id="RIJ31014.1"/>
    </source>
</evidence>
<feature type="coiled-coil region" evidence="1">
    <location>
        <begin position="41"/>
        <end position="72"/>
    </location>
</feature>
<comment type="caution">
    <text evidence="3">The sequence shown here is derived from an EMBL/GenBank/DDBJ whole genome shotgun (WGS) entry which is preliminary data.</text>
</comment>
<keyword evidence="2" id="KW-0472">Membrane</keyword>
<dbReference type="RefSeq" id="WP_119452514.1">
    <property type="nucleotide sequence ID" value="NZ_QWGA01000003.1"/>
</dbReference>
<reference evidence="3 4" key="1">
    <citation type="submission" date="2018-08" db="EMBL/GenBank/DDBJ databases">
        <title>Henriciella mobilis sp. nov., isolated from seawater.</title>
        <authorList>
            <person name="Cheng H."/>
            <person name="Wu Y.-H."/>
            <person name="Xu X.-W."/>
            <person name="Guo L.-L."/>
        </authorList>
    </citation>
    <scope>NUCLEOTIDE SEQUENCE [LARGE SCALE GENOMIC DNA]</scope>
    <source>
        <strain evidence="3 4">CCUG67844</strain>
    </source>
</reference>
<feature type="transmembrane region" description="Helical" evidence="2">
    <location>
        <begin position="12"/>
        <end position="37"/>
    </location>
</feature>
<sequence length="205" mass="22936">MLEDYWINLTDAQASLISTAVLIVAGGLGVLLGAALFGGRVKNLKSALEASNEVIQKHQDEAKAQLKVMEEQMSATLGAVSQLRSSVFDLRTDVEEKVTDEAGKMRQAFKNHWYAIRDELQRRASDPNIHGRTRTRYAGFSNNEIAALIEVLQKDGVLQSSQANTFNDAHNLWTWHRNGRPPMTQGDVQKMRELAIDLVPNYRSE</sequence>
<dbReference type="EMBL" id="QWGA01000003">
    <property type="protein sequence ID" value="RIJ31014.1"/>
    <property type="molecule type" value="Genomic_DNA"/>
</dbReference>
<organism evidence="3 4">
    <name type="scientific">Henriciella algicola</name>
    <dbReference type="NCBI Taxonomy" id="1608422"/>
    <lineage>
        <taxon>Bacteria</taxon>
        <taxon>Pseudomonadati</taxon>
        <taxon>Pseudomonadota</taxon>
        <taxon>Alphaproteobacteria</taxon>
        <taxon>Hyphomonadales</taxon>
        <taxon>Hyphomonadaceae</taxon>
        <taxon>Henriciella</taxon>
    </lineage>
</organism>
<evidence type="ECO:0000256" key="1">
    <source>
        <dbReference type="SAM" id="Coils"/>
    </source>
</evidence>
<evidence type="ECO:0000313" key="4">
    <source>
        <dbReference type="Proteomes" id="UP000265845"/>
    </source>
</evidence>
<gene>
    <name evidence="3" type="ORF">D1222_01725</name>
</gene>
<keyword evidence="1" id="KW-0175">Coiled coil</keyword>
<keyword evidence="2" id="KW-0812">Transmembrane</keyword>
<keyword evidence="2" id="KW-1133">Transmembrane helix</keyword>
<proteinExistence type="predicted"/>
<dbReference type="OrthoDB" id="7628268at2"/>
<name>A0A399RL53_9PROT</name>
<dbReference type="Proteomes" id="UP000265845">
    <property type="component" value="Unassembled WGS sequence"/>
</dbReference>
<accession>A0A399RL53</accession>
<dbReference type="AlphaFoldDB" id="A0A399RL53"/>
<keyword evidence="4" id="KW-1185">Reference proteome</keyword>